<keyword evidence="5" id="KW-1185">Reference proteome</keyword>
<feature type="domain" description="UBA" evidence="2">
    <location>
        <begin position="412"/>
        <end position="456"/>
    </location>
</feature>
<dbReference type="SMART" id="SM00213">
    <property type="entry name" value="UBQ"/>
    <property type="match status" value="1"/>
</dbReference>
<dbReference type="CDD" id="cd17039">
    <property type="entry name" value="Ubl_ubiquitin_like"/>
    <property type="match status" value="1"/>
</dbReference>
<dbReference type="PANTHER" id="PTHR10677">
    <property type="entry name" value="UBIQUILIN"/>
    <property type="match status" value="1"/>
</dbReference>
<dbReference type="Gene3D" id="1.10.260.100">
    <property type="match status" value="1"/>
</dbReference>
<feature type="domain" description="Ubiquitin-like" evidence="3">
    <location>
        <begin position="3"/>
        <end position="79"/>
    </location>
</feature>
<dbReference type="Gene3D" id="3.10.20.90">
    <property type="entry name" value="Phosphatidylinositol 3-kinase Catalytic Subunit, Chain A, domain 1"/>
    <property type="match status" value="1"/>
</dbReference>
<dbReference type="SMART" id="SM00727">
    <property type="entry name" value="STI1"/>
    <property type="match status" value="2"/>
</dbReference>
<dbReference type="InterPro" id="IPR015940">
    <property type="entry name" value="UBA"/>
</dbReference>
<name>A0AAD5TAC1_9FUNG</name>
<dbReference type="PANTHER" id="PTHR10677:SF3">
    <property type="entry name" value="FI07626P-RELATED"/>
    <property type="match status" value="1"/>
</dbReference>
<evidence type="ECO:0000313" key="5">
    <source>
        <dbReference type="Proteomes" id="UP001211907"/>
    </source>
</evidence>
<feature type="region of interest" description="Disordered" evidence="1">
    <location>
        <begin position="237"/>
        <end position="272"/>
    </location>
</feature>
<dbReference type="InterPro" id="IPR006636">
    <property type="entry name" value="STI1_HS-bd"/>
</dbReference>
<dbReference type="GO" id="GO:0005829">
    <property type="term" value="C:cytosol"/>
    <property type="evidence" value="ECO:0007669"/>
    <property type="project" value="TreeGrafter"/>
</dbReference>
<dbReference type="SMART" id="SM00165">
    <property type="entry name" value="UBA"/>
    <property type="match status" value="1"/>
</dbReference>
<dbReference type="InterPro" id="IPR015496">
    <property type="entry name" value="Ubiquilin"/>
</dbReference>
<evidence type="ECO:0000256" key="1">
    <source>
        <dbReference type="SAM" id="MobiDB-lite"/>
    </source>
</evidence>
<organism evidence="4 5">
    <name type="scientific">Physocladia obscura</name>
    <dbReference type="NCBI Taxonomy" id="109957"/>
    <lineage>
        <taxon>Eukaryota</taxon>
        <taxon>Fungi</taxon>
        <taxon>Fungi incertae sedis</taxon>
        <taxon>Chytridiomycota</taxon>
        <taxon>Chytridiomycota incertae sedis</taxon>
        <taxon>Chytridiomycetes</taxon>
        <taxon>Chytridiales</taxon>
        <taxon>Chytriomycetaceae</taxon>
        <taxon>Physocladia</taxon>
    </lineage>
</organism>
<dbReference type="GO" id="GO:0031593">
    <property type="term" value="F:polyubiquitin modification-dependent protein binding"/>
    <property type="evidence" value="ECO:0007669"/>
    <property type="project" value="TreeGrafter"/>
</dbReference>
<dbReference type="Pfam" id="PF23195">
    <property type="entry name" value="UBQLN1"/>
    <property type="match status" value="1"/>
</dbReference>
<evidence type="ECO:0008006" key="6">
    <source>
        <dbReference type="Google" id="ProtNLM"/>
    </source>
</evidence>
<proteinExistence type="predicted"/>
<dbReference type="PROSITE" id="PS50030">
    <property type="entry name" value="UBA"/>
    <property type="match status" value="1"/>
</dbReference>
<dbReference type="Pfam" id="PF00627">
    <property type="entry name" value="UBA"/>
    <property type="match status" value="1"/>
</dbReference>
<dbReference type="InterPro" id="IPR000626">
    <property type="entry name" value="Ubiquitin-like_dom"/>
</dbReference>
<accession>A0AAD5TAC1</accession>
<evidence type="ECO:0000259" key="2">
    <source>
        <dbReference type="PROSITE" id="PS50030"/>
    </source>
</evidence>
<comment type="caution">
    <text evidence="4">The sequence shown here is derived from an EMBL/GenBank/DDBJ whole genome shotgun (WGS) entry which is preliminary data.</text>
</comment>
<protein>
    <recommendedName>
        <fullName evidence="6">Ubiquilin</fullName>
    </recommendedName>
</protein>
<dbReference type="FunFam" id="1.10.260.100:FF:000001">
    <property type="entry name" value="Ubiquilin 1"/>
    <property type="match status" value="1"/>
</dbReference>
<dbReference type="InterPro" id="IPR029071">
    <property type="entry name" value="Ubiquitin-like_domsf"/>
</dbReference>
<dbReference type="PROSITE" id="PS50053">
    <property type="entry name" value="UBIQUITIN_2"/>
    <property type="match status" value="1"/>
</dbReference>
<evidence type="ECO:0000259" key="3">
    <source>
        <dbReference type="PROSITE" id="PS50053"/>
    </source>
</evidence>
<feature type="compositionally biased region" description="Low complexity" evidence="1">
    <location>
        <begin position="259"/>
        <end position="272"/>
    </location>
</feature>
<dbReference type="AlphaFoldDB" id="A0AAD5TAC1"/>
<evidence type="ECO:0000313" key="4">
    <source>
        <dbReference type="EMBL" id="KAJ3141913.1"/>
    </source>
</evidence>
<dbReference type="Proteomes" id="UP001211907">
    <property type="component" value="Unassembled WGS sequence"/>
</dbReference>
<dbReference type="Pfam" id="PF00240">
    <property type="entry name" value="ubiquitin"/>
    <property type="match status" value="1"/>
</dbReference>
<dbReference type="SUPFAM" id="SSF46934">
    <property type="entry name" value="UBA-like"/>
    <property type="match status" value="1"/>
</dbReference>
<reference evidence="4" key="1">
    <citation type="submission" date="2020-05" db="EMBL/GenBank/DDBJ databases">
        <title>Phylogenomic resolution of chytrid fungi.</title>
        <authorList>
            <person name="Stajich J.E."/>
            <person name="Amses K."/>
            <person name="Simmons R."/>
            <person name="Seto K."/>
            <person name="Myers J."/>
            <person name="Bonds A."/>
            <person name="Quandt C.A."/>
            <person name="Barry K."/>
            <person name="Liu P."/>
            <person name="Grigoriev I."/>
            <person name="Longcore J.E."/>
            <person name="James T.Y."/>
        </authorList>
    </citation>
    <scope>NUCLEOTIDE SEQUENCE</scope>
    <source>
        <strain evidence="4">JEL0513</strain>
    </source>
</reference>
<dbReference type="EMBL" id="JADGJH010000026">
    <property type="protein sequence ID" value="KAJ3141913.1"/>
    <property type="molecule type" value="Genomic_DNA"/>
</dbReference>
<sequence>MTVGLKIRVPSGEILTLQVEADSTFGALKESIAPMVGIAAAEMRVVCAGRILKNDESILSDMGLAEGSTLHVVKMASNSAIPTSPAAASPAAMAASPLGGGGRNSGVPGMPGASEMRQMMNNPIMQRLFDNPDLMAAIMEADPRMRAMAEENPEIRRMIRDPAFLRQMSSAMRNPNLMDEMMRNQDRSLSNIESLPGGMAALSSMYQTMERSERAGAPVAPTVTDESNRRFAERIGANLETNSGEGPNDSALPNPWAVPSSPALNASSSNRLPGGATNPLIGGGFNPLGFPLTNQGASGTVQSNAIPGSAPPLNPFAGLFGAGFGVPPSPTNTTGLAAPDANARNQQMAQQLQMLLQIQQLQQLMQNPNSIQSPSQQQSAGFNPLMVNPFAFIPPPGSGTSSVANPAAPAVPPEERFKDQLASMAELGFTDTQKNIRALLAAGGNVEAAINYLFDI</sequence>
<dbReference type="GO" id="GO:0006511">
    <property type="term" value="P:ubiquitin-dependent protein catabolic process"/>
    <property type="evidence" value="ECO:0007669"/>
    <property type="project" value="TreeGrafter"/>
</dbReference>
<dbReference type="SUPFAM" id="SSF54236">
    <property type="entry name" value="Ubiquitin-like"/>
    <property type="match status" value="1"/>
</dbReference>
<dbReference type="Gene3D" id="1.10.8.10">
    <property type="entry name" value="DNA helicase RuvA subunit, C-terminal domain"/>
    <property type="match status" value="1"/>
</dbReference>
<gene>
    <name evidence="4" type="ORF">HK100_005567</name>
</gene>
<dbReference type="InterPro" id="IPR009060">
    <property type="entry name" value="UBA-like_sf"/>
</dbReference>